<accession>A0A7Z7GF71</accession>
<organism evidence="2 3">
    <name type="scientific">Microbacterium saccharophilum</name>
    <dbReference type="NCBI Taxonomy" id="1213358"/>
    <lineage>
        <taxon>Bacteria</taxon>
        <taxon>Bacillati</taxon>
        <taxon>Actinomycetota</taxon>
        <taxon>Actinomycetes</taxon>
        <taxon>Micrococcales</taxon>
        <taxon>Microbacteriaceae</taxon>
        <taxon>Microbacterium</taxon>
    </lineage>
</organism>
<feature type="signal peptide" evidence="1">
    <location>
        <begin position="1"/>
        <end position="26"/>
    </location>
</feature>
<evidence type="ECO:0000256" key="1">
    <source>
        <dbReference type="SAM" id="SignalP"/>
    </source>
</evidence>
<sequence length="192" mass="18650">MNKIAKASIATAAGVALLLGGAGTFATWNSSAAAGSASIVAGNLVVQDSGTAGVWTANGSTAAIDLATYAIVPGDVLTYTKTMSIKAEGDALQATLTLAGGSISAADATKPADVALAGYLQANAELTATGAGIVKTAKNDFAVVPGAGNIAQDVTVTVTLTFPNGAAGAENTMKTGAVNLSQFAVSLTQKTA</sequence>
<name>A0A7Z7GF71_9MICO</name>
<dbReference type="InterPro" id="IPR024006">
    <property type="entry name" value="Alt_signal_exp_actinobact"/>
</dbReference>
<dbReference type="NCBIfam" id="TIGR04088">
    <property type="entry name" value="cognate_SipW"/>
    <property type="match status" value="1"/>
</dbReference>
<reference evidence="2 3" key="1">
    <citation type="submission" date="2016-10" db="EMBL/GenBank/DDBJ databases">
        <authorList>
            <person name="Varghese N."/>
            <person name="Submissions S."/>
        </authorList>
    </citation>
    <scope>NUCLEOTIDE SEQUENCE [LARGE SCALE GENOMIC DNA]</scope>
    <source>
        <strain evidence="2 3">UNC380MFSha3.1</strain>
    </source>
</reference>
<comment type="caution">
    <text evidence="2">The sequence shown here is derived from an EMBL/GenBank/DDBJ whole genome shotgun (WGS) entry which is preliminary data.</text>
</comment>
<evidence type="ECO:0000313" key="3">
    <source>
        <dbReference type="Proteomes" id="UP000198702"/>
    </source>
</evidence>
<proteinExistence type="predicted"/>
<dbReference type="RefSeq" id="WP_028496309.1">
    <property type="nucleotide sequence ID" value="NZ_FOQZ01000002.1"/>
</dbReference>
<gene>
    <name evidence="2" type="ORF">SAMN04487751_1941</name>
</gene>
<evidence type="ECO:0000313" key="2">
    <source>
        <dbReference type="EMBL" id="SFI50034.1"/>
    </source>
</evidence>
<dbReference type="InterPro" id="IPR023833">
    <property type="entry name" value="Signal_pept_SipW-depend-type"/>
</dbReference>
<protein>
    <submittedName>
        <fullName evidence="2">Alternate signal-mediated exported protein, RER_14450 family</fullName>
    </submittedName>
</protein>
<dbReference type="NCBIfam" id="TIGR04089">
    <property type="entry name" value="exp_by_SipW_III"/>
    <property type="match status" value="1"/>
</dbReference>
<dbReference type="AlphaFoldDB" id="A0A7Z7GF71"/>
<feature type="chain" id="PRO_5039356668" evidence="1">
    <location>
        <begin position="27"/>
        <end position="192"/>
    </location>
</feature>
<dbReference type="EMBL" id="FOQZ01000002">
    <property type="protein sequence ID" value="SFI50034.1"/>
    <property type="molecule type" value="Genomic_DNA"/>
</dbReference>
<keyword evidence="1" id="KW-0732">Signal</keyword>
<dbReference type="Proteomes" id="UP000198702">
    <property type="component" value="Unassembled WGS sequence"/>
</dbReference>